<organism evidence="1 2">
    <name type="scientific">Holothuria leucospilota</name>
    <name type="common">Black long sea cucumber</name>
    <name type="synonym">Mertensiothuria leucospilota</name>
    <dbReference type="NCBI Taxonomy" id="206669"/>
    <lineage>
        <taxon>Eukaryota</taxon>
        <taxon>Metazoa</taxon>
        <taxon>Echinodermata</taxon>
        <taxon>Eleutherozoa</taxon>
        <taxon>Echinozoa</taxon>
        <taxon>Holothuroidea</taxon>
        <taxon>Aspidochirotacea</taxon>
        <taxon>Aspidochirotida</taxon>
        <taxon>Holothuriidae</taxon>
        <taxon>Holothuria</taxon>
    </lineage>
</organism>
<evidence type="ECO:0000313" key="1">
    <source>
        <dbReference type="EMBL" id="KAJ8031297.1"/>
    </source>
</evidence>
<gene>
    <name evidence="1" type="ORF">HOLleu_27982</name>
</gene>
<sequence>MATYSHFVVIAGILGLAHAAFSAAQRNFMIKLFSLHITPKDVIIRLFCSHSLHAY</sequence>
<proteinExistence type="predicted"/>
<accession>A0A9Q1BR52</accession>
<dbReference type="Proteomes" id="UP001152320">
    <property type="component" value="Chromosome 13"/>
</dbReference>
<dbReference type="AlphaFoldDB" id="A0A9Q1BR52"/>
<keyword evidence="2" id="KW-1185">Reference proteome</keyword>
<comment type="caution">
    <text evidence="1">The sequence shown here is derived from an EMBL/GenBank/DDBJ whole genome shotgun (WGS) entry which is preliminary data.</text>
</comment>
<name>A0A9Q1BR52_HOLLE</name>
<protein>
    <submittedName>
        <fullName evidence="1">Uncharacterized protein</fullName>
    </submittedName>
</protein>
<dbReference type="EMBL" id="JAIZAY010000013">
    <property type="protein sequence ID" value="KAJ8031297.1"/>
    <property type="molecule type" value="Genomic_DNA"/>
</dbReference>
<reference evidence="1" key="1">
    <citation type="submission" date="2021-10" db="EMBL/GenBank/DDBJ databases">
        <title>Tropical sea cucumber genome reveals ecological adaptation and Cuvierian tubules defense mechanism.</title>
        <authorList>
            <person name="Chen T."/>
        </authorList>
    </citation>
    <scope>NUCLEOTIDE SEQUENCE</scope>
    <source>
        <strain evidence="1">Nanhai2018</strain>
        <tissue evidence="1">Muscle</tissue>
    </source>
</reference>
<evidence type="ECO:0000313" key="2">
    <source>
        <dbReference type="Proteomes" id="UP001152320"/>
    </source>
</evidence>